<dbReference type="RefSeq" id="WP_230270605.1">
    <property type="nucleotide sequence ID" value="NZ_JAJKFW010000003.1"/>
</dbReference>
<feature type="transmembrane region" description="Helical" evidence="1">
    <location>
        <begin position="274"/>
        <end position="292"/>
    </location>
</feature>
<feature type="transmembrane region" description="Helical" evidence="1">
    <location>
        <begin position="56"/>
        <end position="76"/>
    </location>
</feature>
<sequence>MFRQKANRPEATEVWDANRLSDFGQLWIITGLLGWAGLQLLWHFRPGMFAGQWTGLPVYLYTASKLMIPGVSIVVLTQSLQPKARHKALLGIAALPFLYYVMLLGRRSWMIMGGFCFLMPLVMTGKIKIRQKSLLILCVMAPFAFVLVPAYRHQFAAGAEQTIEAMTRRPPSVVIAEYINGEQTLELEGAIKMFSSSRSTATYYYGGDLWDGMVHKLLPGSIVGHNLKNSLYLGSRKHANYQAEVTNLRRTFRGDADVPSYTAKPSFTDSFTNFGWFGVFAYYILGLVFGRIGTLAFEFGDHRAVLAFLFFGFFPAALCYGRWSFILPVFSPVLLMYFVTCRFVFKKPLTFFFTRPLTPTQTLLNQ</sequence>
<feature type="transmembrane region" description="Helical" evidence="1">
    <location>
        <begin position="304"/>
        <end position="323"/>
    </location>
</feature>
<feature type="transmembrane region" description="Helical" evidence="1">
    <location>
        <begin position="134"/>
        <end position="151"/>
    </location>
</feature>
<organism evidence="2 3">
    <name type="scientific">Rhodopirellula halodulae</name>
    <dbReference type="NCBI Taxonomy" id="2894198"/>
    <lineage>
        <taxon>Bacteria</taxon>
        <taxon>Pseudomonadati</taxon>
        <taxon>Planctomycetota</taxon>
        <taxon>Planctomycetia</taxon>
        <taxon>Pirellulales</taxon>
        <taxon>Pirellulaceae</taxon>
        <taxon>Rhodopirellula</taxon>
    </lineage>
</organism>
<feature type="transmembrane region" description="Helical" evidence="1">
    <location>
        <begin position="329"/>
        <end position="345"/>
    </location>
</feature>
<evidence type="ECO:0000256" key="1">
    <source>
        <dbReference type="SAM" id="Phobius"/>
    </source>
</evidence>
<name>A0ABS8NBE5_9BACT</name>
<dbReference type="EMBL" id="JAJKFW010000003">
    <property type="protein sequence ID" value="MCC9640874.1"/>
    <property type="molecule type" value="Genomic_DNA"/>
</dbReference>
<feature type="transmembrane region" description="Helical" evidence="1">
    <location>
        <begin position="88"/>
        <end position="103"/>
    </location>
</feature>
<reference evidence="2" key="1">
    <citation type="submission" date="2021-11" db="EMBL/GenBank/DDBJ databases">
        <title>Genome sequence.</title>
        <authorList>
            <person name="Sun Q."/>
        </authorList>
    </citation>
    <scope>NUCLEOTIDE SEQUENCE</scope>
    <source>
        <strain evidence="2">JC740</strain>
    </source>
</reference>
<accession>A0ABS8NBE5</accession>
<keyword evidence="3" id="KW-1185">Reference proteome</keyword>
<keyword evidence="1" id="KW-0812">Transmembrane</keyword>
<feature type="transmembrane region" description="Helical" evidence="1">
    <location>
        <begin position="109"/>
        <end position="127"/>
    </location>
</feature>
<keyword evidence="1" id="KW-0472">Membrane</keyword>
<protein>
    <submittedName>
        <fullName evidence="2">Uncharacterized protein</fullName>
    </submittedName>
</protein>
<proteinExistence type="predicted"/>
<dbReference type="Proteomes" id="UP001430306">
    <property type="component" value="Unassembled WGS sequence"/>
</dbReference>
<comment type="caution">
    <text evidence="2">The sequence shown here is derived from an EMBL/GenBank/DDBJ whole genome shotgun (WGS) entry which is preliminary data.</text>
</comment>
<keyword evidence="1" id="KW-1133">Transmembrane helix</keyword>
<feature type="transmembrane region" description="Helical" evidence="1">
    <location>
        <begin position="26"/>
        <end position="44"/>
    </location>
</feature>
<gene>
    <name evidence="2" type="ORF">LOC71_01205</name>
</gene>
<evidence type="ECO:0000313" key="3">
    <source>
        <dbReference type="Proteomes" id="UP001430306"/>
    </source>
</evidence>
<evidence type="ECO:0000313" key="2">
    <source>
        <dbReference type="EMBL" id="MCC9640874.1"/>
    </source>
</evidence>